<evidence type="ECO:0000256" key="3">
    <source>
        <dbReference type="ARBA" id="ARBA00023125"/>
    </source>
</evidence>
<sequence>MAPNGNTAQPKRKKNENQYLFDLGVRGRKTGLTLPDTGIRDENGLEPMDGLFSSPEKSVKGKGKGKASNGYPNRTISSDEEMDMGSSTIPEPEDVLEQRASFRLPPRSNSPIKTFLKSPARKNPSFGGGVLSPNRGSTAPPRTASASVAASVRRKLDFSGNEEDSNQVAVGTNKRAKSVFPVASASRLNGATRLVPPARKDSVELELESREDDYSAASDDTKVLDAEDSIQMVDYEQDDEPEEDYEMVEAQQESEPESEPEPEVRPMKKGKRKVVTEEQEEEQEPEAEPQPSKKGKRKAASIEPSEEPAKKSRGRPKKIDAPAISEEEEDDIPRQAKRTRRSLDEAPEPVKKSKGRPKKAAAPEPQQEAERASESEPEQEPEEEEPEPEPVPQKKAGTKRKVSQPEPTKKAQGKPQKTVLNASRANVAKKSKLAAIPETRSPEVKRGPPLPRSNQGLMILRRENPLDGGAGFQRTRSGRNSIKPLAYWKNERVEYSDEETEDSYGKFMLPKIKEVVRADEVEPTRNARAASRSKSGQSKKRRVAIEEEDEEMSEPWEIEPGKIYGNVQEWDPADPTGAETDEREDEIALSNAAIITRDVGNSTFKFAKTHTLPFFGSGMVDLPPGAAKKPKNSRKMQMVFFVFYGRVKVTVNENEFRIGKGGLWQVPRGNFYSIENDYDSPARIFFAQGCEVSESADESQLR</sequence>
<comment type="caution">
    <text evidence="10">The sequence shown here is derived from an EMBL/GenBank/DDBJ whole genome shotgun (WGS) entry which is preliminary data.</text>
</comment>
<dbReference type="GO" id="GO:0005634">
    <property type="term" value="C:nucleus"/>
    <property type="evidence" value="ECO:0007669"/>
    <property type="project" value="UniProtKB-SubCell"/>
</dbReference>
<dbReference type="OrthoDB" id="1939643at2759"/>
<protein>
    <recommendedName>
        <fullName evidence="6">CENP-C homolog</fullName>
    </recommendedName>
</protein>
<dbReference type="InterPro" id="IPR028386">
    <property type="entry name" value="CENP-C/Mif2/cnp3"/>
</dbReference>
<feature type="compositionally biased region" description="Low complexity" evidence="7">
    <location>
        <begin position="137"/>
        <end position="150"/>
    </location>
</feature>
<dbReference type="InterPro" id="IPR011051">
    <property type="entry name" value="RmlC_Cupin_sf"/>
</dbReference>
<feature type="compositionally biased region" description="Basic and acidic residues" evidence="7">
    <location>
        <begin position="341"/>
        <end position="351"/>
    </location>
</feature>
<dbReference type="PRINTS" id="PR00929">
    <property type="entry name" value="ATHOOK"/>
</dbReference>
<feature type="region of interest" description="Disordered" evidence="7">
    <location>
        <begin position="519"/>
        <end position="554"/>
    </location>
</feature>
<dbReference type="AlphaFoldDB" id="A0A9N9M2K1"/>
<dbReference type="GO" id="GO:0000776">
    <property type="term" value="C:kinetochore"/>
    <property type="evidence" value="ECO:0007669"/>
    <property type="project" value="InterPro"/>
</dbReference>
<accession>A0A9N9M2K1</accession>
<dbReference type="SUPFAM" id="SSF51182">
    <property type="entry name" value="RmlC-like cupins"/>
    <property type="match status" value="1"/>
</dbReference>
<dbReference type="EMBL" id="CAJVRM010000753">
    <property type="protein sequence ID" value="CAG8984192.1"/>
    <property type="molecule type" value="Genomic_DNA"/>
</dbReference>
<evidence type="ECO:0000256" key="1">
    <source>
        <dbReference type="ARBA" id="ARBA00004123"/>
    </source>
</evidence>
<dbReference type="InterPro" id="IPR025974">
    <property type="entry name" value="Mif2/CENP-C_cupin"/>
</dbReference>
<dbReference type="GO" id="GO:0019237">
    <property type="term" value="F:centromeric DNA binding"/>
    <property type="evidence" value="ECO:0007669"/>
    <property type="project" value="InterPro"/>
</dbReference>
<keyword evidence="3" id="KW-0238">DNA-binding</keyword>
<feature type="compositionally biased region" description="Low complexity" evidence="7">
    <location>
        <begin position="527"/>
        <end position="536"/>
    </location>
</feature>
<evidence type="ECO:0000259" key="8">
    <source>
        <dbReference type="Pfam" id="PF11699"/>
    </source>
</evidence>
<comment type="function">
    <text evidence="5">Component of the kinetochore, a multiprotein complex that assembles on centromeric DNA and attaches chromosomes to spindle microtubules, mediating chromosome segregation and sister chromatid segregation during meiosis and mitosis. Component of the inner kinetochore constitutive centromere-associated network (CCAN), which serves as a structural platform for outer kinetochore assembly.</text>
</comment>
<dbReference type="Gene3D" id="2.60.120.10">
    <property type="entry name" value="Jelly Rolls"/>
    <property type="match status" value="1"/>
</dbReference>
<dbReference type="PANTHER" id="PTHR16684:SF11">
    <property type="entry name" value="CENTROMERE PROTEIN C"/>
    <property type="match status" value="1"/>
</dbReference>
<feature type="region of interest" description="Disordered" evidence="7">
    <location>
        <begin position="28"/>
        <end position="150"/>
    </location>
</feature>
<evidence type="ECO:0000313" key="10">
    <source>
        <dbReference type="EMBL" id="CAG8984192.1"/>
    </source>
</evidence>
<feature type="compositionally biased region" description="Acidic residues" evidence="7">
    <location>
        <begin position="375"/>
        <end position="388"/>
    </location>
</feature>
<dbReference type="Pfam" id="PF11699">
    <property type="entry name" value="CENP-C_C"/>
    <property type="match status" value="1"/>
</dbReference>
<evidence type="ECO:0000256" key="2">
    <source>
        <dbReference type="ARBA" id="ARBA00010291"/>
    </source>
</evidence>
<comment type="subcellular location">
    <subcellularLocation>
        <location evidence="1">Nucleus</location>
    </subcellularLocation>
</comment>
<organism evidence="10 11">
    <name type="scientific">Hymenoscyphus albidus</name>
    <dbReference type="NCBI Taxonomy" id="595503"/>
    <lineage>
        <taxon>Eukaryota</taxon>
        <taxon>Fungi</taxon>
        <taxon>Dikarya</taxon>
        <taxon>Ascomycota</taxon>
        <taxon>Pezizomycotina</taxon>
        <taxon>Leotiomycetes</taxon>
        <taxon>Helotiales</taxon>
        <taxon>Helotiaceae</taxon>
        <taxon>Hymenoscyphus</taxon>
    </lineage>
</organism>
<reference evidence="10" key="1">
    <citation type="submission" date="2021-07" db="EMBL/GenBank/DDBJ databases">
        <authorList>
            <person name="Durling M."/>
        </authorList>
    </citation>
    <scope>NUCLEOTIDE SEQUENCE</scope>
</reference>
<evidence type="ECO:0000256" key="7">
    <source>
        <dbReference type="SAM" id="MobiDB-lite"/>
    </source>
</evidence>
<comment type="similarity">
    <text evidence="2">Belongs to the CENP-C/MIF2 family.</text>
</comment>
<dbReference type="PANTHER" id="PTHR16684">
    <property type="entry name" value="CENTROMERE PROTEIN C"/>
    <property type="match status" value="1"/>
</dbReference>
<feature type="compositionally biased region" description="Acidic residues" evidence="7">
    <location>
        <begin position="235"/>
        <end position="261"/>
    </location>
</feature>
<feature type="compositionally biased region" description="Acidic residues" evidence="7">
    <location>
        <begin position="277"/>
        <end position="287"/>
    </location>
</feature>
<dbReference type="CDD" id="cd06993">
    <property type="entry name" value="cupin_CENP-C_C"/>
    <property type="match status" value="1"/>
</dbReference>
<evidence type="ECO:0000256" key="6">
    <source>
        <dbReference type="ARBA" id="ARBA00075033"/>
    </source>
</evidence>
<evidence type="ECO:0000256" key="4">
    <source>
        <dbReference type="ARBA" id="ARBA00023242"/>
    </source>
</evidence>
<dbReference type="Proteomes" id="UP000701801">
    <property type="component" value="Unassembled WGS sequence"/>
</dbReference>
<name>A0A9N9M2K1_9HELO</name>
<dbReference type="InterPro" id="IPR014710">
    <property type="entry name" value="RmlC-like_jellyroll"/>
</dbReference>
<dbReference type="InterPro" id="IPR017956">
    <property type="entry name" value="AT_hook_DNA-bd_motif"/>
</dbReference>
<proteinExistence type="inferred from homology"/>
<dbReference type="Pfam" id="PF15624">
    <property type="entry name" value="Mif2_N"/>
    <property type="match status" value="1"/>
</dbReference>
<evidence type="ECO:0000256" key="5">
    <source>
        <dbReference type="ARBA" id="ARBA00057947"/>
    </source>
</evidence>
<keyword evidence="4" id="KW-0539">Nucleus</keyword>
<evidence type="ECO:0000259" key="9">
    <source>
        <dbReference type="Pfam" id="PF15624"/>
    </source>
</evidence>
<feature type="region of interest" description="Disordered" evidence="7">
    <location>
        <begin position="193"/>
        <end position="477"/>
    </location>
</feature>
<dbReference type="FunFam" id="2.60.120.10:FF:000033">
    <property type="entry name" value="Centromere protein C 1"/>
    <property type="match status" value="1"/>
</dbReference>
<gene>
    <name evidence="10" type="ORF">HYALB_00004175</name>
</gene>
<dbReference type="GO" id="GO:0051382">
    <property type="term" value="P:kinetochore assembly"/>
    <property type="evidence" value="ECO:0007669"/>
    <property type="project" value="InterPro"/>
</dbReference>
<dbReference type="GO" id="GO:0051455">
    <property type="term" value="P:spindle attachment to meiosis I kinetochore"/>
    <property type="evidence" value="ECO:0007669"/>
    <property type="project" value="TreeGrafter"/>
</dbReference>
<feature type="domain" description="Mif2/CENP-C cupin" evidence="8">
    <location>
        <begin position="604"/>
        <end position="688"/>
    </location>
</feature>
<dbReference type="InterPro" id="IPR028929">
    <property type="entry name" value="Mif2_N"/>
</dbReference>
<feature type="domain" description="Mif2 N-terminal" evidence="9">
    <location>
        <begin position="21"/>
        <end position="158"/>
    </location>
</feature>
<keyword evidence="11" id="KW-1185">Reference proteome</keyword>
<evidence type="ECO:0000313" key="11">
    <source>
        <dbReference type="Proteomes" id="UP000701801"/>
    </source>
</evidence>
<dbReference type="GO" id="GO:0051315">
    <property type="term" value="P:attachment of mitotic spindle microtubules to kinetochore"/>
    <property type="evidence" value="ECO:0007669"/>
    <property type="project" value="TreeGrafter"/>
</dbReference>